<dbReference type="SUPFAM" id="SSF55550">
    <property type="entry name" value="SH2 domain"/>
    <property type="match status" value="1"/>
</dbReference>
<dbReference type="AlphaFoldDB" id="A0A8C0GZ65"/>
<evidence type="ECO:0000256" key="2">
    <source>
        <dbReference type="PROSITE-ProRule" id="PRU00191"/>
    </source>
</evidence>
<proteinExistence type="predicted"/>
<dbReference type="OMA" id="PQDSAFM"/>
<dbReference type="InterPro" id="IPR000980">
    <property type="entry name" value="SH2"/>
</dbReference>
<name>A0A8C0GZ65_CHEAB</name>
<dbReference type="Pfam" id="PF00017">
    <property type="entry name" value="SH2"/>
    <property type="match status" value="1"/>
</dbReference>
<dbReference type="GO" id="GO:0005737">
    <property type="term" value="C:cytoplasm"/>
    <property type="evidence" value="ECO:0007669"/>
    <property type="project" value="UniProtKB-ARBA"/>
</dbReference>
<dbReference type="FunFam" id="3.30.505.10:FF:000016">
    <property type="entry name" value="B-cell linker protein isoform 2"/>
    <property type="match status" value="1"/>
</dbReference>
<dbReference type="PROSITE" id="PS50001">
    <property type="entry name" value="SH2"/>
    <property type="match status" value="1"/>
</dbReference>
<dbReference type="Gene3D" id="3.30.505.10">
    <property type="entry name" value="SH2 domain"/>
    <property type="match status" value="1"/>
</dbReference>
<dbReference type="GeneTree" id="ENSGT00940000162822"/>
<dbReference type="Proteomes" id="UP000694404">
    <property type="component" value="Unplaced"/>
</dbReference>
<keyword evidence="5" id="KW-1185">Reference proteome</keyword>
<reference evidence="4" key="2">
    <citation type="submission" date="2025-09" db="UniProtKB">
        <authorList>
            <consortium name="Ensembl"/>
        </authorList>
    </citation>
    <scope>IDENTIFICATION</scope>
</reference>
<keyword evidence="1 2" id="KW-0727">SH2 domain</keyword>
<evidence type="ECO:0000259" key="3">
    <source>
        <dbReference type="PROSITE" id="PS50001"/>
    </source>
</evidence>
<organism evidence="4 5">
    <name type="scientific">Chelonoidis abingdonii</name>
    <name type="common">Abingdon island giant tortoise</name>
    <name type="synonym">Testudo abingdonii</name>
    <dbReference type="NCBI Taxonomy" id="106734"/>
    <lineage>
        <taxon>Eukaryota</taxon>
        <taxon>Metazoa</taxon>
        <taxon>Chordata</taxon>
        <taxon>Craniata</taxon>
        <taxon>Vertebrata</taxon>
        <taxon>Euteleostomi</taxon>
        <taxon>Archelosauria</taxon>
        <taxon>Testudinata</taxon>
        <taxon>Testudines</taxon>
        <taxon>Cryptodira</taxon>
        <taxon>Durocryptodira</taxon>
        <taxon>Testudinoidea</taxon>
        <taxon>Testudinidae</taxon>
        <taxon>Chelonoidis</taxon>
    </lineage>
</organism>
<dbReference type="Ensembl" id="ENSCABT00000017953.1">
    <property type="protein sequence ID" value="ENSCABP00000016384.1"/>
    <property type="gene ID" value="ENSCABG00000012178.1"/>
</dbReference>
<protein>
    <recommendedName>
        <fullName evidence="3">SH2 domain-containing protein</fullName>
    </recommendedName>
</protein>
<dbReference type="GO" id="GO:0007169">
    <property type="term" value="P:cell surface receptor protein tyrosine kinase signaling pathway"/>
    <property type="evidence" value="ECO:0007669"/>
    <property type="project" value="TreeGrafter"/>
</dbReference>
<reference evidence="4" key="1">
    <citation type="submission" date="2025-08" db="UniProtKB">
        <authorList>
            <consortium name="Ensembl"/>
        </authorList>
    </citation>
    <scope>IDENTIFICATION</scope>
</reference>
<dbReference type="PANTHER" id="PTHR14098:SF16">
    <property type="entry name" value="SH2 DOMAIN-CONTAINING PROTEIN 6"/>
    <property type="match status" value="1"/>
</dbReference>
<dbReference type="GO" id="GO:0035556">
    <property type="term" value="P:intracellular signal transduction"/>
    <property type="evidence" value="ECO:0007669"/>
    <property type="project" value="TreeGrafter"/>
</dbReference>
<dbReference type="SMART" id="SM00252">
    <property type="entry name" value="SH2"/>
    <property type="match status" value="1"/>
</dbReference>
<dbReference type="InterPro" id="IPR051751">
    <property type="entry name" value="Immunoreceptor_sig_adapters"/>
</dbReference>
<sequence>WLVPTPNLCPQSVPASNLCPPQPVPLPPNLYPPGLSLWIPCRGSSCTQELPQVCGRWGLGQAWQPLPCQAGSSAVLSSLPLPQDSAFMVRQSSGQGWNQPFTLAVLYKGHVYNIPIRYVESSRQYALGKDGKSHEERFDSVASIIQHYREHPLVLIEGSSASRAHTCLLFPVKP</sequence>
<feature type="domain" description="SH2" evidence="3">
    <location>
        <begin position="57"/>
        <end position="172"/>
    </location>
</feature>
<dbReference type="InterPro" id="IPR036860">
    <property type="entry name" value="SH2_dom_sf"/>
</dbReference>
<dbReference type="PANTHER" id="PTHR14098">
    <property type="entry name" value="SH2 DOMAIN CONTAINING PROTEIN"/>
    <property type="match status" value="1"/>
</dbReference>
<evidence type="ECO:0000256" key="1">
    <source>
        <dbReference type="ARBA" id="ARBA00022999"/>
    </source>
</evidence>
<accession>A0A8C0GZ65</accession>
<evidence type="ECO:0000313" key="5">
    <source>
        <dbReference type="Proteomes" id="UP000694404"/>
    </source>
</evidence>
<evidence type="ECO:0000313" key="4">
    <source>
        <dbReference type="Ensembl" id="ENSCABP00000016384.1"/>
    </source>
</evidence>